<dbReference type="OrthoDB" id="42657at2759"/>
<evidence type="ECO:0000256" key="1">
    <source>
        <dbReference type="ARBA" id="ARBA00004128"/>
    </source>
</evidence>
<evidence type="ECO:0000256" key="3">
    <source>
        <dbReference type="ARBA" id="ARBA00022448"/>
    </source>
</evidence>
<dbReference type="RefSeq" id="XP_017987126.1">
    <property type="nucleotide sequence ID" value="XM_018130986.1"/>
</dbReference>
<feature type="transmembrane region" description="Helical" evidence="8">
    <location>
        <begin position="350"/>
        <end position="370"/>
    </location>
</feature>
<sequence length="524" mass="59211">MADREELEDQKRLDQAKQVEIEAEPESIWSKRRPFLAWLLMCYSTGPTSSMMRSYVVASLQSMTNALGHPKDNPLGRCRPRGTDCFVKFGSREVQSTAYALYLRAIYTSLEGFIAILLMGFADFSNYRKWLMSISVILFGCLAIPSVWLSGISYSNLVGLSIIYCLLLCCNSIYLITEGSYIPVFMSNMVKRHEDREQVFLRRGAKVSVLGLIMGNLGGVTALLVGLIIAQTRGTPREVGYRDFLLAVTISGCVTTILGAIATFGIPSVMGAPLPFKTSEYKFITILKFTFTRFRDILIDLWEYKQAFKYTIAWVLWNIQYSTFMQLFLLSFRETLGIGNSDREYTVWQFMMHIVACIGPFAWMGTFHYVTLGRTPKSQVKILRFCLLLLLLIGTFANIWASLGYSVTSKIGLKNRWEFWLFLVLYVGSSSAIRSINRVAYSAMLPKGKENQYFGLEIMLGFATGWLQSLLVSIIKDKSGNPSAPFIPNTVLMVITIGLYWWCDIEKGSAQVGKMTLFQDDVKS</sequence>
<comment type="function">
    <text evidence="8">Vacuolar effluxer which mediate the efflux of amino acids resulting from autophagic degradation. The release of autophagic amino acids allows the maintenance of protein synthesis and viability during nitrogen starvation.</text>
</comment>
<dbReference type="PANTHER" id="PTHR23519:SF2">
    <property type="entry name" value="AUTOPHAGY-RELATED PROTEIN 22"/>
    <property type="match status" value="1"/>
</dbReference>
<evidence type="ECO:0000256" key="7">
    <source>
        <dbReference type="ARBA" id="ARBA00023136"/>
    </source>
</evidence>
<evidence type="ECO:0000256" key="6">
    <source>
        <dbReference type="ARBA" id="ARBA00023006"/>
    </source>
</evidence>
<protein>
    <recommendedName>
        <fullName evidence="8">Autophagy-related protein</fullName>
    </recommendedName>
</protein>
<feature type="transmembrane region" description="Helical" evidence="8">
    <location>
        <begin position="486"/>
        <end position="503"/>
    </location>
</feature>
<dbReference type="Pfam" id="PF11700">
    <property type="entry name" value="ATG22"/>
    <property type="match status" value="1"/>
</dbReference>
<feature type="transmembrane region" description="Helical" evidence="8">
    <location>
        <begin position="453"/>
        <end position="474"/>
    </location>
</feature>
<comment type="similarity">
    <text evidence="2 8">Belongs to the ATG22 family.</text>
</comment>
<dbReference type="STRING" id="45286.A0A109UYN5"/>
<dbReference type="SUPFAM" id="SSF103473">
    <property type="entry name" value="MFS general substrate transporter"/>
    <property type="match status" value="1"/>
</dbReference>
<feature type="transmembrane region" description="Helical" evidence="8">
    <location>
        <begin position="244"/>
        <end position="266"/>
    </location>
</feature>
<reference evidence="9 10" key="1">
    <citation type="submission" date="2016-01" db="EMBL/GenBank/DDBJ databases">
        <title>Genome sequence of the yeast Holleya sinecauda.</title>
        <authorList>
            <person name="Dietrich F.S."/>
        </authorList>
    </citation>
    <scope>NUCLEOTIDE SEQUENCE [LARGE SCALE GENOMIC DNA]</scope>
    <source>
        <strain evidence="9 10">ATCC 58844</strain>
    </source>
</reference>
<gene>
    <name evidence="9" type="ORF">AW171_hschr32001</name>
</gene>
<dbReference type="GeneID" id="28723364"/>
<dbReference type="InterPro" id="IPR036259">
    <property type="entry name" value="MFS_trans_sf"/>
</dbReference>
<feature type="transmembrane region" description="Helical" evidence="8">
    <location>
        <begin position="161"/>
        <end position="186"/>
    </location>
</feature>
<evidence type="ECO:0000256" key="8">
    <source>
        <dbReference type="RuleBase" id="RU363073"/>
    </source>
</evidence>
<keyword evidence="6 8" id="KW-0072">Autophagy</keyword>
<keyword evidence="3 8" id="KW-0813">Transport</keyword>
<evidence type="ECO:0000313" key="10">
    <source>
        <dbReference type="Proteomes" id="UP000243052"/>
    </source>
</evidence>
<dbReference type="InterPro" id="IPR024671">
    <property type="entry name" value="Atg22-like"/>
</dbReference>
<dbReference type="AlphaFoldDB" id="A0A109UYN5"/>
<keyword evidence="10" id="KW-1185">Reference proteome</keyword>
<feature type="transmembrane region" description="Helical" evidence="8">
    <location>
        <begin position="419"/>
        <end position="441"/>
    </location>
</feature>
<keyword evidence="7 8" id="KW-0472">Membrane</keyword>
<dbReference type="GO" id="GO:0005774">
    <property type="term" value="C:vacuolar membrane"/>
    <property type="evidence" value="ECO:0007669"/>
    <property type="project" value="UniProtKB-SubCell"/>
</dbReference>
<feature type="transmembrane region" description="Helical" evidence="8">
    <location>
        <begin position="207"/>
        <end position="232"/>
    </location>
</feature>
<evidence type="ECO:0000256" key="4">
    <source>
        <dbReference type="ARBA" id="ARBA00022692"/>
    </source>
</evidence>
<keyword evidence="8" id="KW-0029">Amino-acid transport</keyword>
<feature type="transmembrane region" description="Helical" evidence="8">
    <location>
        <begin position="382"/>
        <end position="407"/>
    </location>
</feature>
<evidence type="ECO:0000256" key="5">
    <source>
        <dbReference type="ARBA" id="ARBA00022989"/>
    </source>
</evidence>
<evidence type="ECO:0000313" key="9">
    <source>
        <dbReference type="EMBL" id="AMD20130.1"/>
    </source>
</evidence>
<dbReference type="InterPro" id="IPR050495">
    <property type="entry name" value="ATG22/LtaA_families"/>
</dbReference>
<comment type="subcellular location">
    <subcellularLocation>
        <location evidence="1 8">Vacuole membrane</location>
        <topology evidence="1 8">Multi-pass membrane protein</topology>
    </subcellularLocation>
</comment>
<proteinExistence type="inferred from homology"/>
<keyword evidence="4 8" id="KW-0812">Transmembrane</keyword>
<keyword evidence="8" id="KW-0926">Vacuole</keyword>
<name>A0A109UYN5_9SACH</name>
<dbReference type="GO" id="GO:0006914">
    <property type="term" value="P:autophagy"/>
    <property type="evidence" value="ECO:0007669"/>
    <property type="project" value="UniProtKB-KW"/>
</dbReference>
<dbReference type="Proteomes" id="UP000243052">
    <property type="component" value="Chromosome iii"/>
</dbReference>
<evidence type="ECO:0000256" key="2">
    <source>
        <dbReference type="ARBA" id="ARBA00006978"/>
    </source>
</evidence>
<feature type="transmembrane region" description="Helical" evidence="8">
    <location>
        <begin position="99"/>
        <end position="118"/>
    </location>
</feature>
<dbReference type="EMBL" id="CP014243">
    <property type="protein sequence ID" value="AMD20130.1"/>
    <property type="molecule type" value="Genomic_DNA"/>
</dbReference>
<keyword evidence="5 8" id="KW-1133">Transmembrane helix</keyword>
<dbReference type="GO" id="GO:0032974">
    <property type="term" value="P:amino acid transmembrane export from vacuole"/>
    <property type="evidence" value="ECO:0007669"/>
    <property type="project" value="TreeGrafter"/>
</dbReference>
<organism evidence="9 10">
    <name type="scientific">Eremothecium sinecaudum</name>
    <dbReference type="NCBI Taxonomy" id="45286"/>
    <lineage>
        <taxon>Eukaryota</taxon>
        <taxon>Fungi</taxon>
        <taxon>Dikarya</taxon>
        <taxon>Ascomycota</taxon>
        <taxon>Saccharomycotina</taxon>
        <taxon>Saccharomycetes</taxon>
        <taxon>Saccharomycetales</taxon>
        <taxon>Saccharomycetaceae</taxon>
        <taxon>Eremothecium</taxon>
    </lineage>
</organism>
<accession>A0A109UYN5</accession>
<dbReference type="PANTHER" id="PTHR23519">
    <property type="entry name" value="AUTOPHAGY-RELATED PROTEIN 22"/>
    <property type="match status" value="1"/>
</dbReference>
<feature type="transmembrane region" description="Helical" evidence="8">
    <location>
        <begin position="130"/>
        <end position="149"/>
    </location>
</feature>